<gene>
    <name evidence="1" type="ORF">H3V53_03685</name>
</gene>
<name>A0ABU8ILG8_9BURK</name>
<keyword evidence="2" id="KW-1185">Reference proteome</keyword>
<dbReference type="EMBL" id="JACFYJ010000004">
    <property type="protein sequence ID" value="MEI5996339.1"/>
    <property type="molecule type" value="Genomic_DNA"/>
</dbReference>
<dbReference type="Proteomes" id="UP001386437">
    <property type="component" value="Unassembled WGS sequence"/>
</dbReference>
<reference evidence="1 2" key="1">
    <citation type="journal article" date="2022" name="Arch. Microbiol.">
        <title>Paraburkholderia bengalensis sp. nov. isolated from roots of Oryza sativa, IR64.</title>
        <authorList>
            <person name="Nag P."/>
            <person name="Mondal N."/>
            <person name="Sarkar J."/>
            <person name="Das S."/>
        </authorList>
    </citation>
    <scope>NUCLEOTIDE SEQUENCE [LARGE SCALE GENOMIC DNA]</scope>
    <source>
        <strain evidence="1 2">IR64_4_BI</strain>
    </source>
</reference>
<organism evidence="1 2">
    <name type="scientific">Paraburkholderia bengalensis</name>
    <dbReference type="NCBI Taxonomy" id="2747562"/>
    <lineage>
        <taxon>Bacteria</taxon>
        <taxon>Pseudomonadati</taxon>
        <taxon>Pseudomonadota</taxon>
        <taxon>Betaproteobacteria</taxon>
        <taxon>Burkholderiales</taxon>
        <taxon>Burkholderiaceae</taxon>
        <taxon>Paraburkholderia</taxon>
    </lineage>
</organism>
<evidence type="ECO:0000313" key="2">
    <source>
        <dbReference type="Proteomes" id="UP001386437"/>
    </source>
</evidence>
<evidence type="ECO:0000313" key="1">
    <source>
        <dbReference type="EMBL" id="MEI5996339.1"/>
    </source>
</evidence>
<comment type="caution">
    <text evidence="1">The sequence shown here is derived from an EMBL/GenBank/DDBJ whole genome shotgun (WGS) entry which is preliminary data.</text>
</comment>
<protein>
    <submittedName>
        <fullName evidence="1">Uncharacterized protein</fullName>
    </submittedName>
</protein>
<sequence>MRENAKTLFVASEDIATALNLLESIEVEIGFDSDDPESIERAILAVEEAINARLSGHRGDARIESAILRVKLDFRCAILDQASADDDADEESIGIVHTVH</sequence>
<accession>A0ABU8ILG8</accession>
<dbReference type="RefSeq" id="WP_336596777.1">
    <property type="nucleotide sequence ID" value="NZ_JACFYJ010000004.1"/>
</dbReference>
<proteinExistence type="predicted"/>